<evidence type="ECO:0000313" key="1">
    <source>
        <dbReference type="EMBL" id="TBL81824.1"/>
    </source>
</evidence>
<proteinExistence type="predicted"/>
<protein>
    <submittedName>
        <fullName evidence="1">YkuS family protein</fullName>
    </submittedName>
</protein>
<dbReference type="OrthoDB" id="1708042at2"/>
<comment type="caution">
    <text evidence="1">The sequence shown here is derived from an EMBL/GenBank/DDBJ whole genome shotgun (WGS) entry which is preliminary data.</text>
</comment>
<evidence type="ECO:0000313" key="2">
    <source>
        <dbReference type="Proteomes" id="UP000293142"/>
    </source>
</evidence>
<sequence>MKVAVENSLSHLKQALQNSGCEIVSFDSAASADCCVVSGQNSNIMGIADTSTKASIINADGLTDDEVVAQVKQRANQVH</sequence>
<dbReference type="Pfam" id="PF03698">
    <property type="entry name" value="UPF0180"/>
    <property type="match status" value="1"/>
</dbReference>
<dbReference type="InterPro" id="IPR005370">
    <property type="entry name" value="UPF0180"/>
</dbReference>
<accession>A0A4Q9DXG6</accession>
<gene>
    <name evidence="1" type="ORF">EYB31_02200</name>
</gene>
<name>A0A4Q9DXG6_9BACL</name>
<dbReference type="AlphaFoldDB" id="A0A4Q9DXG6"/>
<reference evidence="1 2" key="1">
    <citation type="submission" date="2019-02" db="EMBL/GenBank/DDBJ databases">
        <title>Paenibacillus sp. nov., isolated from surface-sterilized tissue of Thalictrum simplex L.</title>
        <authorList>
            <person name="Tuo L."/>
        </authorList>
    </citation>
    <scope>NUCLEOTIDE SEQUENCE [LARGE SCALE GENOMIC DNA]</scope>
    <source>
        <strain evidence="1 2">N2SHLJ1</strain>
    </source>
</reference>
<dbReference type="Proteomes" id="UP000293142">
    <property type="component" value="Unassembled WGS sequence"/>
</dbReference>
<keyword evidence="2" id="KW-1185">Reference proteome</keyword>
<dbReference type="EMBL" id="SIRE01000002">
    <property type="protein sequence ID" value="TBL81824.1"/>
    <property type="molecule type" value="Genomic_DNA"/>
</dbReference>
<organism evidence="1 2">
    <name type="scientific">Paenibacillus thalictri</name>
    <dbReference type="NCBI Taxonomy" id="2527873"/>
    <lineage>
        <taxon>Bacteria</taxon>
        <taxon>Bacillati</taxon>
        <taxon>Bacillota</taxon>
        <taxon>Bacilli</taxon>
        <taxon>Bacillales</taxon>
        <taxon>Paenibacillaceae</taxon>
        <taxon>Paenibacillus</taxon>
    </lineage>
</organism>
<dbReference type="RefSeq" id="WP_131011610.1">
    <property type="nucleotide sequence ID" value="NZ_SIRE01000002.1"/>
</dbReference>